<evidence type="ECO:0000256" key="1">
    <source>
        <dbReference type="ARBA" id="ARBA00004123"/>
    </source>
</evidence>
<comment type="subcellular location">
    <subcellularLocation>
        <location evidence="1">Nucleus</location>
    </subcellularLocation>
</comment>
<evidence type="ECO:0000256" key="3">
    <source>
        <dbReference type="ARBA" id="ARBA00022771"/>
    </source>
</evidence>
<keyword evidence="8" id="KW-1185">Reference proteome</keyword>
<dbReference type="Proteomes" id="UP000789390">
    <property type="component" value="Unassembled WGS sequence"/>
</dbReference>
<dbReference type="AlphaFoldDB" id="A0A8J2WIC6"/>
<dbReference type="OrthoDB" id="6374244at2759"/>
<keyword evidence="4" id="KW-0862">Zinc</keyword>
<feature type="region of interest" description="Disordered" evidence="6">
    <location>
        <begin position="1"/>
        <end position="50"/>
    </location>
</feature>
<sequence length="551" mass="63297">MKEFVSEEKNIAENKNKQNQQTGSGSAIGDFFKPNQTTAGKSQQRHINNPYPEKSKIYKTFKSDLTRLAGCTSFPLTMMESVEFQTMLFNFNSRIADSLPSRNTLKKWVVEYSMNVKRNVVSTLKLVKNYFVTMDIWSQPGLDKFYLGVVAVYFNPKSSAIEVAALACHDFPHPHTGIRIRNLFEEICAEWDLDMKKVIRFVAGKGANIVSALQPYRVIQCMKKTPSLDQSLEDCDRPYSDEHDDDDYIEIELDIEIEDEDSDDDQLESENESDDEHTPESGALQADAVNEEDAFLDDEENFRQAFAKRLTCIAHALNLIFHKVLDDRKSFLSKLRKKVLKLLKKINSSGVANQELKRLTGKKILKIAKTRWNSFFFVLQRVLLLKSAIIKVCRDRVWGIDFDWTEVKKIVLFLKPLAMATTYLEGDKYPTAARVIPSILSLEEHFTTTKEKEPMLKRLCDLGLVEMKKRFENVMNVTNPKFDQTYLMSSMLHPSKSLELNGEFFEEGKRRMYDFLKQEVIEGLCLMTVSNSEEEEAQAPNPNNQPQSTKG</sequence>
<dbReference type="PANTHER" id="PTHR46481">
    <property type="entry name" value="ZINC FINGER BED DOMAIN-CONTAINING PROTEIN 4"/>
    <property type="match status" value="1"/>
</dbReference>
<keyword evidence="5" id="KW-0539">Nucleus</keyword>
<feature type="compositionally biased region" description="Acidic residues" evidence="6">
    <location>
        <begin position="260"/>
        <end position="277"/>
    </location>
</feature>
<evidence type="ECO:0000313" key="8">
    <source>
        <dbReference type="Proteomes" id="UP000789390"/>
    </source>
</evidence>
<gene>
    <name evidence="7" type="ORF">DGAL_LOCUS5164</name>
</gene>
<dbReference type="InterPro" id="IPR052035">
    <property type="entry name" value="ZnF_BED_domain_contain"/>
</dbReference>
<keyword evidence="2" id="KW-0479">Metal-binding</keyword>
<comment type="caution">
    <text evidence="7">The sequence shown here is derived from an EMBL/GenBank/DDBJ whole genome shotgun (WGS) entry which is preliminary data.</text>
</comment>
<protein>
    <submittedName>
        <fullName evidence="7">Uncharacterized protein</fullName>
    </submittedName>
</protein>
<evidence type="ECO:0000313" key="7">
    <source>
        <dbReference type="EMBL" id="CAH0102718.1"/>
    </source>
</evidence>
<dbReference type="GO" id="GO:0008270">
    <property type="term" value="F:zinc ion binding"/>
    <property type="evidence" value="ECO:0007669"/>
    <property type="project" value="UniProtKB-KW"/>
</dbReference>
<keyword evidence="3" id="KW-0863">Zinc-finger</keyword>
<dbReference type="InterPro" id="IPR012337">
    <property type="entry name" value="RNaseH-like_sf"/>
</dbReference>
<dbReference type="PANTHER" id="PTHR46481:SF10">
    <property type="entry name" value="ZINC FINGER BED DOMAIN-CONTAINING PROTEIN 39"/>
    <property type="match status" value="1"/>
</dbReference>
<evidence type="ECO:0000256" key="2">
    <source>
        <dbReference type="ARBA" id="ARBA00022723"/>
    </source>
</evidence>
<evidence type="ECO:0000256" key="6">
    <source>
        <dbReference type="SAM" id="MobiDB-lite"/>
    </source>
</evidence>
<feature type="compositionally biased region" description="Basic and acidic residues" evidence="6">
    <location>
        <begin position="1"/>
        <end position="16"/>
    </location>
</feature>
<organism evidence="7 8">
    <name type="scientific">Daphnia galeata</name>
    <dbReference type="NCBI Taxonomy" id="27404"/>
    <lineage>
        <taxon>Eukaryota</taxon>
        <taxon>Metazoa</taxon>
        <taxon>Ecdysozoa</taxon>
        <taxon>Arthropoda</taxon>
        <taxon>Crustacea</taxon>
        <taxon>Branchiopoda</taxon>
        <taxon>Diplostraca</taxon>
        <taxon>Cladocera</taxon>
        <taxon>Anomopoda</taxon>
        <taxon>Daphniidae</taxon>
        <taxon>Daphnia</taxon>
    </lineage>
</organism>
<feature type="region of interest" description="Disordered" evidence="6">
    <location>
        <begin position="532"/>
        <end position="551"/>
    </location>
</feature>
<evidence type="ECO:0000256" key="5">
    <source>
        <dbReference type="ARBA" id="ARBA00023242"/>
    </source>
</evidence>
<feature type="compositionally biased region" description="Low complexity" evidence="6">
    <location>
        <begin position="538"/>
        <end position="551"/>
    </location>
</feature>
<evidence type="ECO:0000256" key="4">
    <source>
        <dbReference type="ARBA" id="ARBA00022833"/>
    </source>
</evidence>
<feature type="region of interest" description="Disordered" evidence="6">
    <location>
        <begin position="260"/>
        <end position="283"/>
    </location>
</feature>
<dbReference type="SUPFAM" id="SSF53098">
    <property type="entry name" value="Ribonuclease H-like"/>
    <property type="match status" value="1"/>
</dbReference>
<feature type="compositionally biased region" description="Polar residues" evidence="6">
    <location>
        <begin position="34"/>
        <end position="47"/>
    </location>
</feature>
<name>A0A8J2WIC6_9CRUS</name>
<accession>A0A8J2WIC6</accession>
<proteinExistence type="predicted"/>
<reference evidence="7" key="1">
    <citation type="submission" date="2021-11" db="EMBL/GenBank/DDBJ databases">
        <authorList>
            <person name="Schell T."/>
        </authorList>
    </citation>
    <scope>NUCLEOTIDE SEQUENCE</scope>
    <source>
        <strain evidence="7">M5</strain>
    </source>
</reference>
<dbReference type="EMBL" id="CAKKLH010000090">
    <property type="protein sequence ID" value="CAH0102718.1"/>
    <property type="molecule type" value="Genomic_DNA"/>
</dbReference>
<dbReference type="GO" id="GO:0005634">
    <property type="term" value="C:nucleus"/>
    <property type="evidence" value="ECO:0007669"/>
    <property type="project" value="UniProtKB-SubCell"/>
</dbReference>